<name>A0ABT1HIC5_9NOCA</name>
<evidence type="ECO:0000256" key="3">
    <source>
        <dbReference type="ARBA" id="ARBA00023163"/>
    </source>
</evidence>
<feature type="domain" description="HTH tetR-type" evidence="5">
    <location>
        <begin position="30"/>
        <end position="90"/>
    </location>
</feature>
<evidence type="ECO:0000256" key="2">
    <source>
        <dbReference type="ARBA" id="ARBA00023125"/>
    </source>
</evidence>
<dbReference type="EMBL" id="JAMTCJ010000003">
    <property type="protein sequence ID" value="MCP2177450.1"/>
    <property type="molecule type" value="Genomic_DNA"/>
</dbReference>
<dbReference type="Gene3D" id="1.10.357.10">
    <property type="entry name" value="Tetracycline Repressor, domain 2"/>
    <property type="match status" value="1"/>
</dbReference>
<keyword evidence="3" id="KW-0804">Transcription</keyword>
<sequence length="256" mass="28219">MTAEDDTRTLIRLLWRAHLPDGSRRGPRQRLTVDEVVNAAVELADREGLAGLSVRAVSSALGVRPMSFYTYVPSKEVLTTLMVDAVAAEDPPSVSGEPLRARLIGMTESIRDELVRHPWLLEISTWRQVTGPHRLRRYERQLGLLVDSGLSDIDCDRVISMLTAFAVGNARETIDARRATVETRLTDAQWWDIVGPELADVMPEEGFPLAGRVGALVGELHQAPGDPHGTFDFGLERLLDGVETHLGGTRRGIPET</sequence>
<proteinExistence type="predicted"/>
<dbReference type="SUPFAM" id="SSF48498">
    <property type="entry name" value="Tetracyclin repressor-like, C-terminal domain"/>
    <property type="match status" value="1"/>
</dbReference>
<dbReference type="SUPFAM" id="SSF46689">
    <property type="entry name" value="Homeodomain-like"/>
    <property type="match status" value="1"/>
</dbReference>
<dbReference type="Proteomes" id="UP001206895">
    <property type="component" value="Unassembled WGS sequence"/>
</dbReference>
<dbReference type="Pfam" id="PF02909">
    <property type="entry name" value="TetR_C_1"/>
    <property type="match status" value="1"/>
</dbReference>
<dbReference type="Gene3D" id="1.10.10.60">
    <property type="entry name" value="Homeodomain-like"/>
    <property type="match status" value="1"/>
</dbReference>
<evidence type="ECO:0000256" key="1">
    <source>
        <dbReference type="ARBA" id="ARBA00023015"/>
    </source>
</evidence>
<comment type="caution">
    <text evidence="6">The sequence shown here is derived from an EMBL/GenBank/DDBJ whole genome shotgun (WGS) entry which is preliminary data.</text>
</comment>
<evidence type="ECO:0000259" key="5">
    <source>
        <dbReference type="PROSITE" id="PS50977"/>
    </source>
</evidence>
<dbReference type="PANTHER" id="PTHR30055">
    <property type="entry name" value="HTH-TYPE TRANSCRIPTIONAL REGULATOR RUTR"/>
    <property type="match status" value="1"/>
</dbReference>
<keyword evidence="7" id="KW-1185">Reference proteome</keyword>
<dbReference type="PROSITE" id="PS50977">
    <property type="entry name" value="HTH_TETR_2"/>
    <property type="match status" value="1"/>
</dbReference>
<feature type="DNA-binding region" description="H-T-H motif" evidence="4">
    <location>
        <begin position="53"/>
        <end position="72"/>
    </location>
</feature>
<reference evidence="6 7" key="1">
    <citation type="submission" date="2022-06" db="EMBL/GenBank/DDBJ databases">
        <title>Genomic Encyclopedia of Archaeal and Bacterial Type Strains, Phase II (KMG-II): from individual species to whole genera.</title>
        <authorList>
            <person name="Goeker M."/>
        </authorList>
    </citation>
    <scope>NUCLEOTIDE SEQUENCE [LARGE SCALE GENOMIC DNA]</scope>
    <source>
        <strain evidence="6 7">DSM 44693</strain>
    </source>
</reference>
<dbReference type="PANTHER" id="PTHR30055:SF151">
    <property type="entry name" value="TRANSCRIPTIONAL REGULATORY PROTEIN"/>
    <property type="match status" value="1"/>
</dbReference>
<organism evidence="6 7">
    <name type="scientific">Williamsia maris</name>
    <dbReference type="NCBI Taxonomy" id="72806"/>
    <lineage>
        <taxon>Bacteria</taxon>
        <taxon>Bacillati</taxon>
        <taxon>Actinomycetota</taxon>
        <taxon>Actinomycetes</taxon>
        <taxon>Mycobacteriales</taxon>
        <taxon>Nocardiaceae</taxon>
        <taxon>Williamsia</taxon>
    </lineage>
</organism>
<accession>A0ABT1HIC5</accession>
<dbReference type="InterPro" id="IPR050109">
    <property type="entry name" value="HTH-type_TetR-like_transc_reg"/>
</dbReference>
<dbReference type="Pfam" id="PF00440">
    <property type="entry name" value="TetR_N"/>
    <property type="match status" value="1"/>
</dbReference>
<dbReference type="InterPro" id="IPR001647">
    <property type="entry name" value="HTH_TetR"/>
</dbReference>
<evidence type="ECO:0000256" key="4">
    <source>
        <dbReference type="PROSITE-ProRule" id="PRU00335"/>
    </source>
</evidence>
<keyword evidence="2 4" id="KW-0238">DNA-binding</keyword>
<gene>
    <name evidence="6" type="ORF">LX13_003278</name>
</gene>
<dbReference type="InterPro" id="IPR004111">
    <property type="entry name" value="Repressor_TetR_C"/>
</dbReference>
<dbReference type="InterPro" id="IPR036271">
    <property type="entry name" value="Tet_transcr_reg_TetR-rel_C_sf"/>
</dbReference>
<evidence type="ECO:0000313" key="6">
    <source>
        <dbReference type="EMBL" id="MCP2177450.1"/>
    </source>
</evidence>
<dbReference type="InterPro" id="IPR009057">
    <property type="entry name" value="Homeodomain-like_sf"/>
</dbReference>
<evidence type="ECO:0000313" key="7">
    <source>
        <dbReference type="Proteomes" id="UP001206895"/>
    </source>
</evidence>
<keyword evidence="1" id="KW-0805">Transcription regulation</keyword>
<protein>
    <submittedName>
        <fullName evidence="6">Transcriptional regulator, TetR family</fullName>
    </submittedName>
</protein>